<name>A0A975G9R4_9BACT</name>
<sequence>MISWKNILLPVVVVLMAACHYDKPLGAVTGTDSAENLVGRWKMAASEADSRDEDQYLVVHRTADKKLVVDYQVSATEHWYFTGYPCLSGHPEILELQFLGDSTGKPNTEHRFMIVKAKVDGDSLQWAAMDPDKLKPSDDVDAFRKAVLKEVEGNGDFFAKTQKGTREKTEK</sequence>
<dbReference type="RefSeq" id="WP_211631540.1">
    <property type="nucleotide sequence ID" value="NZ_CP073100.1"/>
</dbReference>
<dbReference type="EMBL" id="CP073100">
    <property type="protein sequence ID" value="QUE51401.1"/>
    <property type="molecule type" value="Genomic_DNA"/>
</dbReference>
<organism evidence="1 2">
    <name type="scientific">Luteolibacter ambystomatis</name>
    <dbReference type="NCBI Taxonomy" id="2824561"/>
    <lineage>
        <taxon>Bacteria</taxon>
        <taxon>Pseudomonadati</taxon>
        <taxon>Verrucomicrobiota</taxon>
        <taxon>Verrucomicrobiia</taxon>
        <taxon>Verrucomicrobiales</taxon>
        <taxon>Verrucomicrobiaceae</taxon>
        <taxon>Luteolibacter</taxon>
    </lineage>
</organism>
<dbReference type="Proteomes" id="UP000676169">
    <property type="component" value="Chromosome"/>
</dbReference>
<dbReference type="KEGG" id="lamb:KBB96_00540"/>
<evidence type="ECO:0000313" key="1">
    <source>
        <dbReference type="EMBL" id="QUE51401.1"/>
    </source>
</evidence>
<dbReference type="PROSITE" id="PS51257">
    <property type="entry name" value="PROKAR_LIPOPROTEIN"/>
    <property type="match status" value="1"/>
</dbReference>
<protein>
    <submittedName>
        <fullName evidence="1">Uncharacterized protein</fullName>
    </submittedName>
</protein>
<accession>A0A975G9R4</accession>
<proteinExistence type="predicted"/>
<keyword evidence="2" id="KW-1185">Reference proteome</keyword>
<dbReference type="AlphaFoldDB" id="A0A975G9R4"/>
<evidence type="ECO:0000313" key="2">
    <source>
        <dbReference type="Proteomes" id="UP000676169"/>
    </source>
</evidence>
<reference evidence="1" key="1">
    <citation type="submission" date="2021-04" db="EMBL/GenBank/DDBJ databases">
        <title>Luteolibacter sp. 32A isolated from the skin of an Anderson's salamander (Ambystoma andersonii).</title>
        <authorList>
            <person name="Spergser J."/>
            <person name="Busse H.-J."/>
        </authorList>
    </citation>
    <scope>NUCLEOTIDE SEQUENCE</scope>
    <source>
        <strain evidence="1">32A</strain>
    </source>
</reference>
<gene>
    <name evidence="1" type="ORF">KBB96_00540</name>
</gene>